<reference evidence="1 2" key="1">
    <citation type="journal article" date="2019" name="Nat. Ecol. Evol.">
        <title>Megaphylogeny resolves global patterns of mushroom evolution.</title>
        <authorList>
            <person name="Varga T."/>
            <person name="Krizsan K."/>
            <person name="Foldi C."/>
            <person name="Dima B."/>
            <person name="Sanchez-Garcia M."/>
            <person name="Sanchez-Ramirez S."/>
            <person name="Szollosi G.J."/>
            <person name="Szarkandi J.G."/>
            <person name="Papp V."/>
            <person name="Albert L."/>
            <person name="Andreopoulos W."/>
            <person name="Angelini C."/>
            <person name="Antonin V."/>
            <person name="Barry K.W."/>
            <person name="Bougher N.L."/>
            <person name="Buchanan P."/>
            <person name="Buyck B."/>
            <person name="Bense V."/>
            <person name="Catcheside P."/>
            <person name="Chovatia M."/>
            <person name="Cooper J."/>
            <person name="Damon W."/>
            <person name="Desjardin D."/>
            <person name="Finy P."/>
            <person name="Geml J."/>
            <person name="Haridas S."/>
            <person name="Hughes K."/>
            <person name="Justo A."/>
            <person name="Karasinski D."/>
            <person name="Kautmanova I."/>
            <person name="Kiss B."/>
            <person name="Kocsube S."/>
            <person name="Kotiranta H."/>
            <person name="LaButti K.M."/>
            <person name="Lechner B.E."/>
            <person name="Liimatainen K."/>
            <person name="Lipzen A."/>
            <person name="Lukacs Z."/>
            <person name="Mihaltcheva S."/>
            <person name="Morgado L.N."/>
            <person name="Niskanen T."/>
            <person name="Noordeloos M.E."/>
            <person name="Ohm R.A."/>
            <person name="Ortiz-Santana B."/>
            <person name="Ovrebo C."/>
            <person name="Racz N."/>
            <person name="Riley R."/>
            <person name="Savchenko A."/>
            <person name="Shiryaev A."/>
            <person name="Soop K."/>
            <person name="Spirin V."/>
            <person name="Szebenyi C."/>
            <person name="Tomsovsky M."/>
            <person name="Tulloss R.E."/>
            <person name="Uehling J."/>
            <person name="Grigoriev I.V."/>
            <person name="Vagvolgyi C."/>
            <person name="Papp T."/>
            <person name="Martin F.M."/>
            <person name="Miettinen O."/>
            <person name="Hibbett D.S."/>
            <person name="Nagy L.G."/>
        </authorList>
    </citation>
    <scope>NUCLEOTIDE SEQUENCE [LARGE SCALE GENOMIC DNA]</scope>
    <source>
        <strain evidence="1 2">NL-1719</strain>
    </source>
</reference>
<accession>A0ACD3B3P0</accession>
<evidence type="ECO:0000313" key="1">
    <source>
        <dbReference type="EMBL" id="TFK72491.1"/>
    </source>
</evidence>
<evidence type="ECO:0000313" key="2">
    <source>
        <dbReference type="Proteomes" id="UP000308600"/>
    </source>
</evidence>
<protein>
    <submittedName>
        <fullName evidence="1">Uncharacterized protein</fullName>
    </submittedName>
</protein>
<sequence length="483" mass="49774">MAPRIPSSSTSRAKALLLLLAFSLPSASAYSWKFQSPPKQCSNLTISIDGAGTPPYRVLILPFGPSPLPNNTEVRKIVDQTFPAGATSVSFQLKYPADSQLVAVVSDATGFGSGGTSVAAQVVQSTDTSCFDATQMVSPLFVFSIEPPNQIVQCVPTRIWWDPSNVQGTPNFLGVIPGGQSFSIPEGQITNVPSEGTGFSYTPSLRGGTTFILVGGDARGNGTAGSSLNTVSSGIDNVGSCLNDNSPSSTPGNPAGGAYPTSSSGGVGGNDGTETINEKNDNLGAIIGGVVGGVALLVALVLTWLFMRRRNDYRRTAKERPIDIDDEVDDSPSSQQRFRPNELPHIYQPEPFMVADSTLGGSVDGHGHLSVGGALGGARMSTEAGSSSGRPLSGYTTTASLSRSGTPDLLGSTYGYGVGGASAPGGGSSTGAGGRKGAMKPLRPVNIIQHDDAGPTPRPEPSGEQDEPETIELPPAYSKIRPT</sequence>
<keyword evidence="2" id="KW-1185">Reference proteome</keyword>
<dbReference type="Proteomes" id="UP000308600">
    <property type="component" value="Unassembled WGS sequence"/>
</dbReference>
<gene>
    <name evidence="1" type="ORF">BDN72DRAFT_792505</name>
</gene>
<organism evidence="1 2">
    <name type="scientific">Pluteus cervinus</name>
    <dbReference type="NCBI Taxonomy" id="181527"/>
    <lineage>
        <taxon>Eukaryota</taxon>
        <taxon>Fungi</taxon>
        <taxon>Dikarya</taxon>
        <taxon>Basidiomycota</taxon>
        <taxon>Agaricomycotina</taxon>
        <taxon>Agaricomycetes</taxon>
        <taxon>Agaricomycetidae</taxon>
        <taxon>Agaricales</taxon>
        <taxon>Pluteineae</taxon>
        <taxon>Pluteaceae</taxon>
        <taxon>Pluteus</taxon>
    </lineage>
</organism>
<name>A0ACD3B3P0_9AGAR</name>
<dbReference type="EMBL" id="ML208285">
    <property type="protein sequence ID" value="TFK72491.1"/>
    <property type="molecule type" value="Genomic_DNA"/>
</dbReference>
<proteinExistence type="predicted"/>